<dbReference type="NCBIfam" id="TIGR01590">
    <property type="entry name" value="yir-bir-cir_Pla"/>
    <property type="match status" value="1"/>
</dbReference>
<dbReference type="InterPro" id="IPR006477">
    <property type="entry name" value="Yir_bir_cir"/>
</dbReference>
<reference evidence="2 3" key="1">
    <citation type="submission" date="2013-11" db="EMBL/GenBank/DDBJ databases">
        <title>The Genome Sequence of Plasmodium yoelii 17X.</title>
        <authorList>
            <consortium name="The Broad Institute Genomics Platform"/>
            <consortium name="The Broad Institute Genome Sequencing Center for Infectious Disease"/>
            <person name="Neafsey D."/>
            <person name="Adams J."/>
            <person name="Walker B."/>
            <person name="Young S.K."/>
            <person name="Zeng Q."/>
            <person name="Gargeya S."/>
            <person name="Fitzgerald M."/>
            <person name="Haas B."/>
            <person name="Abouelleil A."/>
            <person name="Alvarado L."/>
            <person name="Chapman S.B."/>
            <person name="Gainer-Dewar J."/>
            <person name="Goldberg J."/>
            <person name="Griggs A."/>
            <person name="Gujja S."/>
            <person name="Hansen M."/>
            <person name="Howarth C."/>
            <person name="Imamovic A."/>
            <person name="Ireland A."/>
            <person name="Larimer J."/>
            <person name="McCowan C."/>
            <person name="Murphy C."/>
            <person name="Pearson M."/>
            <person name="Poon T.W."/>
            <person name="Priest M."/>
            <person name="Roberts A."/>
            <person name="Saif S."/>
            <person name="Shea T."/>
            <person name="Sykes S."/>
            <person name="Wortman J."/>
            <person name="Nusbaum C."/>
            <person name="Birren B."/>
        </authorList>
    </citation>
    <scope>NUCLEOTIDE SEQUENCE [LARGE SCALE GENOMIC DNA]</scope>
    <source>
        <strain evidence="2 3">17X</strain>
    </source>
</reference>
<gene>
    <name evidence="2" type="ORF">YYC_05802</name>
</gene>
<dbReference type="Pfam" id="PF06022">
    <property type="entry name" value="Cir_Bir_Yir"/>
    <property type="match status" value="1"/>
</dbReference>
<proteinExistence type="predicted"/>
<evidence type="ECO:0000313" key="2">
    <source>
        <dbReference type="EMBL" id="ETB56373.1"/>
    </source>
</evidence>
<dbReference type="AlphaFoldDB" id="V7PDE8"/>
<evidence type="ECO:0000313" key="3">
    <source>
        <dbReference type="Proteomes" id="UP000018538"/>
    </source>
</evidence>
<keyword evidence="1" id="KW-1133">Transmembrane helix</keyword>
<dbReference type="OrthoDB" id="10397168at2759"/>
<keyword evidence="1" id="KW-0812">Transmembrane</keyword>
<dbReference type="Proteomes" id="UP000018538">
    <property type="component" value="Unassembled WGS sequence"/>
</dbReference>
<dbReference type="EMBL" id="KI635825">
    <property type="protein sequence ID" value="ETB56373.1"/>
    <property type="molecule type" value="Genomic_DNA"/>
</dbReference>
<keyword evidence="3" id="KW-1185">Reference proteome</keyword>
<evidence type="ECO:0000256" key="1">
    <source>
        <dbReference type="SAM" id="Phobius"/>
    </source>
</evidence>
<accession>V7PDE8</accession>
<name>V7PDE8_PLAYE</name>
<feature type="transmembrane region" description="Helical" evidence="1">
    <location>
        <begin position="296"/>
        <end position="317"/>
    </location>
</feature>
<organism evidence="2 3">
    <name type="scientific">Plasmodium yoelii 17X</name>
    <dbReference type="NCBI Taxonomy" id="1323249"/>
    <lineage>
        <taxon>Eukaryota</taxon>
        <taxon>Sar</taxon>
        <taxon>Alveolata</taxon>
        <taxon>Apicomplexa</taxon>
        <taxon>Aconoidasida</taxon>
        <taxon>Haemosporida</taxon>
        <taxon>Plasmodiidae</taxon>
        <taxon>Plasmodium</taxon>
        <taxon>Plasmodium (Vinckeia)</taxon>
    </lineage>
</organism>
<protein>
    <submittedName>
        <fullName evidence="2">Uncharacterized protein</fullName>
    </submittedName>
</protein>
<keyword evidence="1" id="KW-0472">Membrane</keyword>
<sequence>MMLHNPHIINKIILQWIISWFDTLKKYLPDELNKSLSYDFHGLGSIRNYCPNGDSKEKECKNEVDKINAACLWLFEQNIVNRISDFNGSNDEKHKVFIIYIMIWLSYMLKLKNVNDFKSLKDFYEDHIKNNSHYTNCKKRNNNNYDDCSSSLNAKTGYNNFMEFIKGNECFMSINITEMSKFYDAFKLLCEMYIGGNIDKSSCIKHLDDGKEFVKKYEKLNEDSSINENSSCSQILTTLSNDYNNFKTKCNEAGCNDYPLLQEKKRAQDSGEVSEVSEASEASEATLSSSSIANKLIPVLLIFVAIPICLGIAYKYSLFGFRKQSKKHLREKLKK</sequence>